<evidence type="ECO:0000313" key="2">
    <source>
        <dbReference type="EMBL" id="KKQ98123.1"/>
    </source>
</evidence>
<dbReference type="PANTHER" id="PTHR45947">
    <property type="entry name" value="SULFOQUINOVOSYL TRANSFERASE SQD2"/>
    <property type="match status" value="1"/>
</dbReference>
<name>A0A0G0M1Q7_9BACT</name>
<dbReference type="Proteomes" id="UP000034325">
    <property type="component" value="Unassembled WGS sequence"/>
</dbReference>
<dbReference type="Gene3D" id="3.40.50.2000">
    <property type="entry name" value="Glycogen Phosphorylase B"/>
    <property type="match status" value="2"/>
</dbReference>
<dbReference type="GO" id="GO:0016757">
    <property type="term" value="F:glycosyltransferase activity"/>
    <property type="evidence" value="ECO:0007669"/>
    <property type="project" value="InterPro"/>
</dbReference>
<dbReference type="PANTHER" id="PTHR45947:SF3">
    <property type="entry name" value="SULFOQUINOVOSYL TRANSFERASE SQD2"/>
    <property type="match status" value="1"/>
</dbReference>
<comment type="caution">
    <text evidence="2">The sequence shown here is derived from an EMBL/GenBank/DDBJ whole genome shotgun (WGS) entry which is preliminary data.</text>
</comment>
<sequence>MLKKEVSIKKFYFFAMAPTGSGISGSDRIFIELAREWSKSIPITIYTTQEGFDMVKRQKLSGKYLKLEKVERGKLPNNFFLKYFYKIYLGIKLGYSLPITDHRSLITFIYSSSDFWMDVFPAVILKIRFGEKVRWIATWYQTAPKPLRGFSEQKVTNNKHTKERVLTYKFPAFLYWLSQLIAKPLITKYAGKVVVNNEDEKKQFPEHTKRGDTKVLLGAVPLDQIKKFLTDHRPQITGHQFDAVFQGRFHPQKGVVELIDIWKKVVEKKPGAKLAMIGDGPLMEKVKSQITNHKLQNNVKLFGYLFDGSKKYSIFASSKLVVHPAFYDSGGMASAEAMAFGIPAIGFNLKAYGSYYPKGMLKIKTGNLDQFAQGIINMLEDDNLRKRVGLEAKKMIENNWSWKKRAQEVLKLINS</sequence>
<accession>A0A0G0M1Q7</accession>
<evidence type="ECO:0000313" key="3">
    <source>
        <dbReference type="Proteomes" id="UP000034325"/>
    </source>
</evidence>
<proteinExistence type="predicted"/>
<dbReference type="SUPFAM" id="SSF53756">
    <property type="entry name" value="UDP-Glycosyltransferase/glycogen phosphorylase"/>
    <property type="match status" value="1"/>
</dbReference>
<dbReference type="EMBL" id="LBWA01000005">
    <property type="protein sequence ID" value="KKQ98123.1"/>
    <property type="molecule type" value="Genomic_DNA"/>
</dbReference>
<dbReference type="InterPro" id="IPR001296">
    <property type="entry name" value="Glyco_trans_1"/>
</dbReference>
<organism evidence="2 3">
    <name type="scientific">Candidatus Woesebacteria bacterium GW2011_GWA1_39_12</name>
    <dbReference type="NCBI Taxonomy" id="1618549"/>
    <lineage>
        <taxon>Bacteria</taxon>
        <taxon>Candidatus Woeseibacteriota</taxon>
    </lineage>
</organism>
<reference evidence="2 3" key="1">
    <citation type="journal article" date="2015" name="Nature">
        <title>rRNA introns, odd ribosomes, and small enigmatic genomes across a large radiation of phyla.</title>
        <authorList>
            <person name="Brown C.T."/>
            <person name="Hug L.A."/>
            <person name="Thomas B.C."/>
            <person name="Sharon I."/>
            <person name="Castelle C.J."/>
            <person name="Singh A."/>
            <person name="Wilkins M.J."/>
            <person name="Williams K.H."/>
            <person name="Banfield J.F."/>
        </authorList>
    </citation>
    <scope>NUCLEOTIDE SEQUENCE [LARGE SCALE GENOMIC DNA]</scope>
</reference>
<dbReference type="Pfam" id="PF00534">
    <property type="entry name" value="Glycos_transf_1"/>
    <property type="match status" value="1"/>
</dbReference>
<gene>
    <name evidence="2" type="ORF">UT23_C0005G0046</name>
</gene>
<protein>
    <submittedName>
        <fullName evidence="2">Glycosyltransferase</fullName>
    </submittedName>
</protein>
<dbReference type="InterPro" id="IPR050194">
    <property type="entry name" value="Glycosyltransferase_grp1"/>
</dbReference>
<keyword evidence="2" id="KW-0808">Transferase</keyword>
<feature type="domain" description="Glycosyl transferase family 1" evidence="1">
    <location>
        <begin position="238"/>
        <end position="395"/>
    </location>
</feature>
<dbReference type="AlphaFoldDB" id="A0A0G0M1Q7"/>
<evidence type="ECO:0000259" key="1">
    <source>
        <dbReference type="Pfam" id="PF00534"/>
    </source>
</evidence>
<dbReference type="CDD" id="cd03801">
    <property type="entry name" value="GT4_PimA-like"/>
    <property type="match status" value="1"/>
</dbReference>